<protein>
    <submittedName>
        <fullName evidence="2">Uncharacterized protein</fullName>
    </submittedName>
</protein>
<feature type="region of interest" description="Disordered" evidence="1">
    <location>
        <begin position="1"/>
        <end position="33"/>
    </location>
</feature>
<sequence length="33" mass="4054">MKERSSPRRQVKRRQNQEKEADPNKRSGEERRS</sequence>
<reference evidence="2" key="1">
    <citation type="submission" date="2018-05" db="EMBL/GenBank/DDBJ databases">
        <authorList>
            <person name="Lanie J.A."/>
            <person name="Ng W.-L."/>
            <person name="Kazmierczak K.M."/>
            <person name="Andrzejewski T.M."/>
            <person name="Davidsen T.M."/>
            <person name="Wayne K.J."/>
            <person name="Tettelin H."/>
            <person name="Glass J.I."/>
            <person name="Rusch D."/>
            <person name="Podicherti R."/>
            <person name="Tsui H.-C.T."/>
            <person name="Winkler M.E."/>
        </authorList>
    </citation>
    <scope>NUCLEOTIDE SEQUENCE</scope>
</reference>
<feature type="compositionally biased region" description="Basic and acidic residues" evidence="1">
    <location>
        <begin position="15"/>
        <end position="33"/>
    </location>
</feature>
<accession>A0A382AAE2</accession>
<evidence type="ECO:0000313" key="2">
    <source>
        <dbReference type="EMBL" id="SVA98516.1"/>
    </source>
</evidence>
<feature type="non-terminal residue" evidence="2">
    <location>
        <position position="33"/>
    </location>
</feature>
<proteinExistence type="predicted"/>
<name>A0A382AAE2_9ZZZZ</name>
<gene>
    <name evidence="2" type="ORF">METZ01_LOCUS151370</name>
</gene>
<dbReference type="AlphaFoldDB" id="A0A382AAE2"/>
<dbReference type="EMBL" id="UINC01024587">
    <property type="protein sequence ID" value="SVA98516.1"/>
    <property type="molecule type" value="Genomic_DNA"/>
</dbReference>
<organism evidence="2">
    <name type="scientific">marine metagenome</name>
    <dbReference type="NCBI Taxonomy" id="408172"/>
    <lineage>
        <taxon>unclassified sequences</taxon>
        <taxon>metagenomes</taxon>
        <taxon>ecological metagenomes</taxon>
    </lineage>
</organism>
<evidence type="ECO:0000256" key="1">
    <source>
        <dbReference type="SAM" id="MobiDB-lite"/>
    </source>
</evidence>